<dbReference type="OrthoDB" id="1020867at2759"/>
<proteinExistence type="predicted"/>
<reference evidence="1" key="1">
    <citation type="submission" date="2019-07" db="EMBL/GenBank/DDBJ databases">
        <authorList>
            <person name="Dittberner H."/>
        </authorList>
    </citation>
    <scope>NUCLEOTIDE SEQUENCE [LARGE SCALE GENOMIC DNA]</scope>
</reference>
<dbReference type="SUPFAM" id="SSF57889">
    <property type="entry name" value="Cysteine-rich domain"/>
    <property type="match status" value="1"/>
</dbReference>
<organism evidence="1 2">
    <name type="scientific">Arabis nemorensis</name>
    <dbReference type="NCBI Taxonomy" id="586526"/>
    <lineage>
        <taxon>Eukaryota</taxon>
        <taxon>Viridiplantae</taxon>
        <taxon>Streptophyta</taxon>
        <taxon>Embryophyta</taxon>
        <taxon>Tracheophyta</taxon>
        <taxon>Spermatophyta</taxon>
        <taxon>Magnoliopsida</taxon>
        <taxon>eudicotyledons</taxon>
        <taxon>Gunneridae</taxon>
        <taxon>Pentapetalae</taxon>
        <taxon>rosids</taxon>
        <taxon>malvids</taxon>
        <taxon>Brassicales</taxon>
        <taxon>Brassicaceae</taxon>
        <taxon>Arabideae</taxon>
        <taxon>Arabis</taxon>
    </lineage>
</organism>
<dbReference type="AlphaFoldDB" id="A0A565C4F8"/>
<evidence type="ECO:0008006" key="3">
    <source>
        <dbReference type="Google" id="ProtNLM"/>
    </source>
</evidence>
<evidence type="ECO:0000313" key="2">
    <source>
        <dbReference type="Proteomes" id="UP000489600"/>
    </source>
</evidence>
<dbReference type="InterPro" id="IPR046349">
    <property type="entry name" value="C1-like_sf"/>
</dbReference>
<dbReference type="Proteomes" id="UP000489600">
    <property type="component" value="Unassembled WGS sequence"/>
</dbReference>
<keyword evidence="2" id="KW-1185">Reference proteome</keyword>
<dbReference type="PANTHER" id="PTHR46288:SF27">
    <property type="entry name" value="CYSTEINE_HISTIDINE-RICH C1 DOMAIN FAMILY PROTEIN"/>
    <property type="match status" value="1"/>
</dbReference>
<evidence type="ECO:0000313" key="1">
    <source>
        <dbReference type="EMBL" id="VVB08467.1"/>
    </source>
</evidence>
<accession>A0A565C4F8</accession>
<dbReference type="PANTHER" id="PTHR46288">
    <property type="entry name" value="PHORBOL-ESTER/DAG-TYPE DOMAIN-CONTAINING PROTEIN"/>
    <property type="match status" value="1"/>
</dbReference>
<comment type="caution">
    <text evidence="1">The sequence shown here is derived from an EMBL/GenBank/DDBJ whole genome shotgun (WGS) entry which is preliminary data.</text>
</comment>
<dbReference type="EMBL" id="CABITT030000006">
    <property type="protein sequence ID" value="VVB08467.1"/>
    <property type="molecule type" value="Genomic_DNA"/>
</dbReference>
<protein>
    <recommendedName>
        <fullName evidence="3">DC1 domain-containing protein</fullName>
    </recommendedName>
</protein>
<sequence>MAELQHGSHECALTLPKIVGNGICNMCFFKDEPVEYACDPCNFDLCKPCSELPLKMWHHLHPEHALEFCIGDERKSKYMICIGCGNMSSGSFYYECKKCEHSHGLGS</sequence>
<name>A0A565C4F8_9BRAS</name>
<gene>
    <name evidence="1" type="ORF">ANE_LOCUS18911</name>
</gene>